<feature type="domain" description="Guanylate cyclase" evidence="3">
    <location>
        <begin position="166"/>
        <end position="298"/>
    </location>
</feature>
<feature type="domain" description="Response regulatory" evidence="2">
    <location>
        <begin position="10"/>
        <end position="126"/>
    </location>
</feature>
<dbReference type="Pfam" id="PF00072">
    <property type="entry name" value="Response_reg"/>
    <property type="match status" value="1"/>
</dbReference>
<dbReference type="CDD" id="cd17546">
    <property type="entry name" value="REC_hyHK_CKI1_RcsC-like"/>
    <property type="match status" value="1"/>
</dbReference>
<keyword evidence="5" id="KW-1185">Reference proteome</keyword>
<evidence type="ECO:0000259" key="3">
    <source>
        <dbReference type="PROSITE" id="PS50125"/>
    </source>
</evidence>
<dbReference type="PANTHER" id="PTHR43081:SF1">
    <property type="entry name" value="ADENYLATE CYCLASE, TERMINAL-DIFFERENTIATION SPECIFIC"/>
    <property type="match status" value="1"/>
</dbReference>
<evidence type="ECO:0000256" key="1">
    <source>
        <dbReference type="PROSITE-ProRule" id="PRU00169"/>
    </source>
</evidence>
<dbReference type="SUPFAM" id="SSF55073">
    <property type="entry name" value="Nucleotide cyclase"/>
    <property type="match status" value="1"/>
</dbReference>
<dbReference type="EMBL" id="JBIGIB010000001">
    <property type="protein sequence ID" value="MFG6465178.1"/>
    <property type="molecule type" value="Genomic_DNA"/>
</dbReference>
<evidence type="ECO:0000259" key="2">
    <source>
        <dbReference type="PROSITE" id="PS50110"/>
    </source>
</evidence>
<dbReference type="InterPro" id="IPR001789">
    <property type="entry name" value="Sig_transdc_resp-reg_receiver"/>
</dbReference>
<dbReference type="PANTHER" id="PTHR43081">
    <property type="entry name" value="ADENYLATE CYCLASE, TERMINAL-DIFFERENTIATION SPECIFIC-RELATED"/>
    <property type="match status" value="1"/>
</dbReference>
<dbReference type="InterPro" id="IPR029787">
    <property type="entry name" value="Nucleotide_cyclase"/>
</dbReference>
<reference evidence="4 5" key="1">
    <citation type="submission" date="2024-08" db="EMBL/GenBank/DDBJ databases">
        <authorList>
            <person name="Lu H."/>
        </authorList>
    </citation>
    <scope>NUCLEOTIDE SEQUENCE [LARGE SCALE GENOMIC DNA]</scope>
    <source>
        <strain evidence="4 5">BYS87W</strain>
    </source>
</reference>
<dbReference type="InterPro" id="IPR011006">
    <property type="entry name" value="CheY-like_superfamily"/>
</dbReference>
<dbReference type="PROSITE" id="PS50110">
    <property type="entry name" value="RESPONSE_REGULATORY"/>
    <property type="match status" value="1"/>
</dbReference>
<dbReference type="Gene3D" id="3.30.70.1230">
    <property type="entry name" value="Nucleotide cyclase"/>
    <property type="match status" value="1"/>
</dbReference>
<proteinExistence type="predicted"/>
<feature type="modified residue" description="4-aspartylphosphate" evidence="1">
    <location>
        <position position="59"/>
    </location>
</feature>
<dbReference type="SUPFAM" id="SSF52172">
    <property type="entry name" value="CheY-like"/>
    <property type="match status" value="1"/>
</dbReference>
<dbReference type="SMART" id="SM00044">
    <property type="entry name" value="CYCc"/>
    <property type="match status" value="1"/>
</dbReference>
<dbReference type="PROSITE" id="PS50125">
    <property type="entry name" value="GUANYLATE_CYCLASE_2"/>
    <property type="match status" value="1"/>
</dbReference>
<keyword evidence="1" id="KW-0597">Phosphoprotein</keyword>
<organism evidence="4 5">
    <name type="scientific">Pelomonas baiyunensis</name>
    <dbReference type="NCBI Taxonomy" id="3299026"/>
    <lineage>
        <taxon>Bacteria</taxon>
        <taxon>Pseudomonadati</taxon>
        <taxon>Pseudomonadota</taxon>
        <taxon>Betaproteobacteria</taxon>
        <taxon>Burkholderiales</taxon>
        <taxon>Sphaerotilaceae</taxon>
        <taxon>Roseateles</taxon>
    </lineage>
</organism>
<gene>
    <name evidence="4" type="ORF">ACG01O_01010</name>
</gene>
<dbReference type="SMART" id="SM00448">
    <property type="entry name" value="REC"/>
    <property type="match status" value="1"/>
</dbReference>
<dbReference type="Gene3D" id="3.40.50.2300">
    <property type="match status" value="1"/>
</dbReference>
<sequence length="357" mass="39060">MRDRRAGTARVLLVEDNRVNRLLLARHVELLGHQVEMAEDGLAALARLESASYDLVLMDIDMPGLDGIQLLERLRAHADLRELPVIVTSAVEGMDSVVRCIELGAEDYLRKPVNVVLLKARISSTLERKRLRDQQRELVRRFATREVAQNLEAEGFALGGRRVQATVMFCDIRGFTSMVETQQPEDIIELLNTYYTLMFAAINGQGGVVNQIIGDGLMAVFGAPQPLAAPGRNALLAAQEMVQMAEQFSMEQCVLGRPEIRIGVGVASGDVVAGYTGTRSRATYTCIGDTVNVAARLEAHTKLTEHSVLFDAGTRAQLGDDWPVVRLGPVQFKGKRSEVDVFALSLPDGSTSFDASP</sequence>
<dbReference type="Pfam" id="PF00211">
    <property type="entry name" value="Guanylate_cyc"/>
    <property type="match status" value="1"/>
</dbReference>
<name>A0ABW7GT61_9BURK</name>
<dbReference type="RefSeq" id="WP_394380239.1">
    <property type="nucleotide sequence ID" value="NZ_JBIGIB010000001.1"/>
</dbReference>
<dbReference type="Proteomes" id="UP001606303">
    <property type="component" value="Unassembled WGS sequence"/>
</dbReference>
<protein>
    <submittedName>
        <fullName evidence="4">Adenylate/guanylate cyclase domain-containing protein</fullName>
    </submittedName>
</protein>
<comment type="caution">
    <text evidence="4">The sequence shown here is derived from an EMBL/GenBank/DDBJ whole genome shotgun (WGS) entry which is preliminary data.</text>
</comment>
<dbReference type="InterPro" id="IPR050697">
    <property type="entry name" value="Adenylyl/Guanylyl_Cyclase_3/4"/>
</dbReference>
<evidence type="ECO:0000313" key="5">
    <source>
        <dbReference type="Proteomes" id="UP001606303"/>
    </source>
</evidence>
<evidence type="ECO:0000313" key="4">
    <source>
        <dbReference type="EMBL" id="MFG6465178.1"/>
    </source>
</evidence>
<accession>A0ABW7GT61</accession>
<dbReference type="CDD" id="cd07302">
    <property type="entry name" value="CHD"/>
    <property type="match status" value="1"/>
</dbReference>
<dbReference type="InterPro" id="IPR001054">
    <property type="entry name" value="A/G_cyclase"/>
</dbReference>